<proteinExistence type="predicted"/>
<protein>
    <submittedName>
        <fullName evidence="2">Uncharacterized protein</fullName>
    </submittedName>
</protein>
<feature type="region of interest" description="Disordered" evidence="1">
    <location>
        <begin position="1"/>
        <end position="21"/>
    </location>
</feature>
<sequence length="202" mass="21807">MANPTADATTPASSLPKHPGTVDFDQSLADHAIAQEAPWRAFQVHTEFSGVPGYDTDLGFPPAHGLDLPYSALNSDFQNTRCSIFPVHPANQAHEDNKTIITDFFEEDGLPFQRSMSRGSSENSPASLATDNSLDCMHSSKSSSVSTPRDQVIKPVQCRFGGCTASFNSSSERSRHYQLALFGSRMAEISKGLVVVTIGART</sequence>
<keyword evidence="3" id="KW-1185">Reference proteome</keyword>
<evidence type="ECO:0000256" key="1">
    <source>
        <dbReference type="SAM" id="MobiDB-lite"/>
    </source>
</evidence>
<gene>
    <name evidence="2" type="ORF">DM02DRAFT_631458</name>
</gene>
<dbReference type="Proteomes" id="UP000244855">
    <property type="component" value="Unassembled WGS sequence"/>
</dbReference>
<dbReference type="AlphaFoldDB" id="A0A2V1DFZ1"/>
<feature type="compositionally biased region" description="Polar residues" evidence="1">
    <location>
        <begin position="114"/>
        <end position="149"/>
    </location>
</feature>
<evidence type="ECO:0000313" key="3">
    <source>
        <dbReference type="Proteomes" id="UP000244855"/>
    </source>
</evidence>
<dbReference type="EMBL" id="KZ805447">
    <property type="protein sequence ID" value="PVH97032.1"/>
    <property type="molecule type" value="Genomic_DNA"/>
</dbReference>
<feature type="compositionally biased region" description="Polar residues" evidence="1">
    <location>
        <begin position="1"/>
        <end position="13"/>
    </location>
</feature>
<feature type="region of interest" description="Disordered" evidence="1">
    <location>
        <begin position="112"/>
        <end position="150"/>
    </location>
</feature>
<name>A0A2V1DFZ1_9PLEO</name>
<reference evidence="2 3" key="1">
    <citation type="journal article" date="2018" name="Sci. Rep.">
        <title>Comparative genomics provides insights into the lifestyle and reveals functional heterogeneity of dark septate endophytic fungi.</title>
        <authorList>
            <person name="Knapp D.G."/>
            <person name="Nemeth J.B."/>
            <person name="Barry K."/>
            <person name="Hainaut M."/>
            <person name="Henrissat B."/>
            <person name="Johnson J."/>
            <person name="Kuo A."/>
            <person name="Lim J.H.P."/>
            <person name="Lipzen A."/>
            <person name="Nolan M."/>
            <person name="Ohm R.A."/>
            <person name="Tamas L."/>
            <person name="Grigoriev I.V."/>
            <person name="Spatafora J.W."/>
            <person name="Nagy L.G."/>
            <person name="Kovacs G.M."/>
        </authorList>
    </citation>
    <scope>NUCLEOTIDE SEQUENCE [LARGE SCALE GENOMIC DNA]</scope>
    <source>
        <strain evidence="2 3">DSE2036</strain>
    </source>
</reference>
<evidence type="ECO:0000313" key="2">
    <source>
        <dbReference type="EMBL" id="PVH97032.1"/>
    </source>
</evidence>
<accession>A0A2V1DFZ1</accession>
<organism evidence="2 3">
    <name type="scientific">Periconia macrospinosa</name>
    <dbReference type="NCBI Taxonomy" id="97972"/>
    <lineage>
        <taxon>Eukaryota</taxon>
        <taxon>Fungi</taxon>
        <taxon>Dikarya</taxon>
        <taxon>Ascomycota</taxon>
        <taxon>Pezizomycotina</taxon>
        <taxon>Dothideomycetes</taxon>
        <taxon>Pleosporomycetidae</taxon>
        <taxon>Pleosporales</taxon>
        <taxon>Massarineae</taxon>
        <taxon>Periconiaceae</taxon>
        <taxon>Periconia</taxon>
    </lineage>
</organism>